<dbReference type="AlphaFoldDB" id="A0A8J2WHL2"/>
<evidence type="ECO:0000256" key="1">
    <source>
        <dbReference type="SAM" id="MobiDB-lite"/>
    </source>
</evidence>
<protein>
    <submittedName>
        <fullName evidence="2">Uncharacterized protein</fullName>
    </submittedName>
</protein>
<evidence type="ECO:0000313" key="2">
    <source>
        <dbReference type="EMBL" id="CAH0107511.1"/>
    </source>
</evidence>
<dbReference type="EMBL" id="CAKKLH010000277">
    <property type="protein sequence ID" value="CAH0107511.1"/>
    <property type="molecule type" value="Genomic_DNA"/>
</dbReference>
<gene>
    <name evidence="2" type="ORF">DGAL_LOCUS10814</name>
</gene>
<keyword evidence="3" id="KW-1185">Reference proteome</keyword>
<feature type="compositionally biased region" description="Basic and acidic residues" evidence="1">
    <location>
        <begin position="1"/>
        <end position="11"/>
    </location>
</feature>
<feature type="region of interest" description="Disordered" evidence="1">
    <location>
        <begin position="1"/>
        <end position="25"/>
    </location>
</feature>
<dbReference type="OrthoDB" id="6373391at2759"/>
<sequence>MAEGGDRHPSRNADLQTEPSNQFPPLFEARTRKQLRSNEKRRLTNLSKRVSDHVNNFGSRTKLQFLRKEMTNQLEECIRAHNLFCQSRDLKERPSDDWIIELENFTAMWYGRIDEYRRTVNRPPSAVASNTGSSVHCSPISVHSNPVVPRSGRHTQHSFSIIINTF</sequence>
<evidence type="ECO:0000313" key="3">
    <source>
        <dbReference type="Proteomes" id="UP000789390"/>
    </source>
</evidence>
<comment type="caution">
    <text evidence="2">The sequence shown here is derived from an EMBL/GenBank/DDBJ whole genome shotgun (WGS) entry which is preliminary data.</text>
</comment>
<reference evidence="2" key="1">
    <citation type="submission" date="2021-11" db="EMBL/GenBank/DDBJ databases">
        <authorList>
            <person name="Schell T."/>
        </authorList>
    </citation>
    <scope>NUCLEOTIDE SEQUENCE</scope>
    <source>
        <strain evidence="2">M5</strain>
    </source>
</reference>
<organism evidence="2 3">
    <name type="scientific">Daphnia galeata</name>
    <dbReference type="NCBI Taxonomy" id="27404"/>
    <lineage>
        <taxon>Eukaryota</taxon>
        <taxon>Metazoa</taxon>
        <taxon>Ecdysozoa</taxon>
        <taxon>Arthropoda</taxon>
        <taxon>Crustacea</taxon>
        <taxon>Branchiopoda</taxon>
        <taxon>Diplostraca</taxon>
        <taxon>Cladocera</taxon>
        <taxon>Anomopoda</taxon>
        <taxon>Daphniidae</taxon>
        <taxon>Daphnia</taxon>
    </lineage>
</organism>
<name>A0A8J2WHL2_9CRUS</name>
<accession>A0A8J2WHL2</accession>
<feature type="compositionally biased region" description="Polar residues" evidence="1">
    <location>
        <begin position="13"/>
        <end position="23"/>
    </location>
</feature>
<proteinExistence type="predicted"/>
<dbReference type="Proteomes" id="UP000789390">
    <property type="component" value="Unassembled WGS sequence"/>
</dbReference>